<dbReference type="PROSITE" id="PS51123">
    <property type="entry name" value="OMPA_2"/>
    <property type="match status" value="1"/>
</dbReference>
<evidence type="ECO:0000256" key="4">
    <source>
        <dbReference type="PROSITE-ProRule" id="PRU00473"/>
    </source>
</evidence>
<dbReference type="GO" id="GO:0009279">
    <property type="term" value="C:cell outer membrane"/>
    <property type="evidence" value="ECO:0007669"/>
    <property type="project" value="UniProtKB-SubCell"/>
</dbReference>
<dbReference type="PROSITE" id="PS01068">
    <property type="entry name" value="OMPA_1"/>
    <property type="match status" value="1"/>
</dbReference>
<protein>
    <submittedName>
        <fullName evidence="7">OmpA family protein</fullName>
    </submittedName>
</protein>
<feature type="chain" id="PRO_5026771405" evidence="5">
    <location>
        <begin position="20"/>
        <end position="635"/>
    </location>
</feature>
<evidence type="ECO:0000256" key="2">
    <source>
        <dbReference type="ARBA" id="ARBA00023136"/>
    </source>
</evidence>
<dbReference type="InterPro" id="IPR006664">
    <property type="entry name" value="OMP_bac"/>
</dbReference>
<dbReference type="Pfam" id="PF07676">
    <property type="entry name" value="PD40"/>
    <property type="match status" value="3"/>
</dbReference>
<comment type="subcellular location">
    <subcellularLocation>
        <location evidence="1">Cell outer membrane</location>
    </subcellularLocation>
</comment>
<feature type="signal peptide" evidence="5">
    <location>
        <begin position="1"/>
        <end position="19"/>
    </location>
</feature>
<dbReference type="PANTHER" id="PTHR30329">
    <property type="entry name" value="STATOR ELEMENT OF FLAGELLAR MOTOR COMPLEX"/>
    <property type="match status" value="1"/>
</dbReference>
<evidence type="ECO:0000256" key="5">
    <source>
        <dbReference type="SAM" id="SignalP"/>
    </source>
</evidence>
<keyword evidence="8" id="KW-1185">Reference proteome</keyword>
<keyword evidence="2 4" id="KW-0472">Membrane</keyword>
<evidence type="ECO:0000256" key="3">
    <source>
        <dbReference type="ARBA" id="ARBA00023237"/>
    </source>
</evidence>
<dbReference type="Gene3D" id="3.30.1330.60">
    <property type="entry name" value="OmpA-like domain"/>
    <property type="match status" value="1"/>
</dbReference>
<keyword evidence="5" id="KW-0732">Signal</keyword>
<feature type="domain" description="OmpA-like" evidence="6">
    <location>
        <begin position="517"/>
        <end position="634"/>
    </location>
</feature>
<dbReference type="OrthoDB" id="9809364at2"/>
<dbReference type="SUPFAM" id="SSF82171">
    <property type="entry name" value="DPP6 N-terminal domain-like"/>
    <property type="match status" value="1"/>
</dbReference>
<dbReference type="Pfam" id="PF00691">
    <property type="entry name" value="OmpA"/>
    <property type="match status" value="1"/>
</dbReference>
<dbReference type="InterPro" id="IPR036737">
    <property type="entry name" value="OmpA-like_sf"/>
</dbReference>
<dbReference type="Gene3D" id="1.25.40.10">
    <property type="entry name" value="Tetratricopeptide repeat domain"/>
    <property type="match status" value="1"/>
</dbReference>
<evidence type="ECO:0000259" key="6">
    <source>
        <dbReference type="PROSITE" id="PS51123"/>
    </source>
</evidence>
<dbReference type="InterPro" id="IPR050330">
    <property type="entry name" value="Bact_OuterMem_StrucFunc"/>
</dbReference>
<dbReference type="RefSeq" id="WP_157297999.1">
    <property type="nucleotide sequence ID" value="NZ_BAAAZB010000005.1"/>
</dbReference>
<evidence type="ECO:0000256" key="1">
    <source>
        <dbReference type="ARBA" id="ARBA00004442"/>
    </source>
</evidence>
<dbReference type="CDD" id="cd07185">
    <property type="entry name" value="OmpA_C-like"/>
    <property type="match status" value="1"/>
</dbReference>
<dbReference type="Gene3D" id="2.120.10.30">
    <property type="entry name" value="TolB, C-terminal domain"/>
    <property type="match status" value="1"/>
</dbReference>
<evidence type="ECO:0000313" key="7">
    <source>
        <dbReference type="EMBL" id="MVT39312.1"/>
    </source>
</evidence>
<sequence>MNKVLLLLICLVTCAGLHAQVVTYETAKKKAQKSFDEAQMAVREYKLEDAVSLLQDAIKTEPGFTDAYGQMVITSVEMRKYKEAINSFEVLVRLDSASTRPAMLAYCKALSGVGRFKEALELVNAYIATNKVKSAKAEALKVNLDFAVNMAQQAVPFQPHNMGDSINTKDPEYFPSLTIDNKTLIFTRRVNGRNEDFYVSEKDDSSRWGPAVSIGQPVNSSSFNEGAQNISQDGKMLVFTGCDFPGGRGSCDIYYTLKTQEGLWIEPINMGAPINSRDWESQPCLSPDKQTLYFAKETPDAGSDIFMSQLQPNGKWGVPERLGPNINTKGRETTPFIHADNQTLYFASNGLQGYGGMDIFYSRRQADGSWGPATNLGYPINTIDEEASLVVASDGKTAYYASDRADSRGELDIYSFELYPAARPLKTLYVRGFVHDAKNINRRLIANIELTDVATGFNIANIKSDEYGNYLVTLPVGKDYAFNVNKKGFLFYSDNFSLKNAGDQDSSYEKNIPLQTIDSAAVLVLHNIFFDSKQYVLKPQSFPELDRVVALMKDNPMMTTEVGGHTDDVGSDYDNMQLSERRAKAVVQYMVSKGIEEWRLQPKGYGETMPVAPNTTEAGRAENRRTEFKILCFTY</sequence>
<proteinExistence type="predicted"/>
<dbReference type="SUPFAM" id="SSF103088">
    <property type="entry name" value="OmpA-like"/>
    <property type="match status" value="1"/>
</dbReference>
<dbReference type="InterPro" id="IPR011990">
    <property type="entry name" value="TPR-like_helical_dom_sf"/>
</dbReference>
<comment type="caution">
    <text evidence="7">The sequence shown here is derived from an EMBL/GenBank/DDBJ whole genome shotgun (WGS) entry which is preliminary data.</text>
</comment>
<dbReference type="SUPFAM" id="SSF48452">
    <property type="entry name" value="TPR-like"/>
    <property type="match status" value="1"/>
</dbReference>
<dbReference type="AlphaFoldDB" id="A0A6N8J564"/>
<dbReference type="InterPro" id="IPR006690">
    <property type="entry name" value="OMPA-like_CS"/>
</dbReference>
<name>A0A6N8J564_9BACT</name>
<organism evidence="7 8">
    <name type="scientific">Chitinophaga oryziterrae</name>
    <dbReference type="NCBI Taxonomy" id="1031224"/>
    <lineage>
        <taxon>Bacteria</taxon>
        <taxon>Pseudomonadati</taxon>
        <taxon>Bacteroidota</taxon>
        <taxon>Chitinophagia</taxon>
        <taxon>Chitinophagales</taxon>
        <taxon>Chitinophagaceae</taxon>
        <taxon>Chitinophaga</taxon>
    </lineage>
</organism>
<dbReference type="PANTHER" id="PTHR30329:SF21">
    <property type="entry name" value="LIPOPROTEIN YIAD-RELATED"/>
    <property type="match status" value="1"/>
</dbReference>
<accession>A0A6N8J564</accession>
<gene>
    <name evidence="7" type="ORF">GO495_01835</name>
</gene>
<dbReference type="InterPro" id="IPR011042">
    <property type="entry name" value="6-blade_b-propeller_TolB-like"/>
</dbReference>
<dbReference type="InterPro" id="IPR006665">
    <property type="entry name" value="OmpA-like"/>
</dbReference>
<dbReference type="PRINTS" id="PR01021">
    <property type="entry name" value="OMPADOMAIN"/>
</dbReference>
<dbReference type="InterPro" id="IPR011659">
    <property type="entry name" value="WD40"/>
</dbReference>
<reference evidence="7 8" key="1">
    <citation type="submission" date="2019-12" db="EMBL/GenBank/DDBJ databases">
        <title>The draft genomic sequence of strain Chitinophaga oryziterrae JCM 16595.</title>
        <authorList>
            <person name="Zhang X."/>
        </authorList>
    </citation>
    <scope>NUCLEOTIDE SEQUENCE [LARGE SCALE GENOMIC DNA]</scope>
    <source>
        <strain evidence="7 8">JCM 16595</strain>
    </source>
</reference>
<evidence type="ECO:0000313" key="8">
    <source>
        <dbReference type="Proteomes" id="UP000468388"/>
    </source>
</evidence>
<dbReference type="EMBL" id="WRXO01000001">
    <property type="protein sequence ID" value="MVT39312.1"/>
    <property type="molecule type" value="Genomic_DNA"/>
</dbReference>
<keyword evidence="3" id="KW-0998">Cell outer membrane</keyword>
<dbReference type="Proteomes" id="UP000468388">
    <property type="component" value="Unassembled WGS sequence"/>
</dbReference>